<keyword evidence="4 5" id="KW-0119">Carbohydrate metabolism</keyword>
<dbReference type="PANTHER" id="PTHR10091">
    <property type="entry name" value="ALDOSE-1-EPIMERASE"/>
    <property type="match status" value="1"/>
</dbReference>
<evidence type="ECO:0000313" key="10">
    <source>
        <dbReference type="Proteomes" id="UP000436016"/>
    </source>
</evidence>
<evidence type="ECO:0000256" key="6">
    <source>
        <dbReference type="PIRSR" id="PIRSR005096-1"/>
    </source>
</evidence>
<feature type="binding site" evidence="8">
    <location>
        <begin position="76"/>
        <end position="77"/>
    </location>
    <ligand>
        <name>beta-D-galactose</name>
        <dbReference type="ChEBI" id="CHEBI:27667"/>
    </ligand>
</feature>
<feature type="active site" description="Proton donor" evidence="6">
    <location>
        <position position="173"/>
    </location>
</feature>
<keyword evidence="10" id="KW-1185">Reference proteome</keyword>
<accession>A0A6B0TY03</accession>
<dbReference type="UniPathway" id="UPA00242"/>
<dbReference type="PANTHER" id="PTHR10091:SF49">
    <property type="entry name" value="ALDOSE 1-EPIMERASE"/>
    <property type="match status" value="1"/>
</dbReference>
<dbReference type="RefSeq" id="WP_160855425.1">
    <property type="nucleotide sequence ID" value="NZ_WUWG01000005.1"/>
</dbReference>
<dbReference type="SUPFAM" id="SSF74650">
    <property type="entry name" value="Galactose mutarotase-like"/>
    <property type="match status" value="1"/>
</dbReference>
<protein>
    <recommendedName>
        <fullName evidence="5">Aldose 1-epimerase</fullName>
        <ecNumber evidence="5">5.1.3.3</ecNumber>
    </recommendedName>
</protein>
<dbReference type="GO" id="GO:0006006">
    <property type="term" value="P:glucose metabolic process"/>
    <property type="evidence" value="ECO:0007669"/>
    <property type="project" value="TreeGrafter"/>
</dbReference>
<sequence>MAIRAFGELYGQQVVEGTLEGTGASLSVLSYGAAIRDWRVQAADGSVVPTVLGYDSFAPYLSQFRSFNIIAGRVANRTAFGRFDLDGKTVYLPANNGTHHIHGGNRGLGQRVWTMEEDRSANALRLTYDSPDGEEGYPGRAQFSVTFTLKGSRLDIAMRAEVDRATPINLAQHNYYNLDGGGDVRGHHLTLAASRYTPVDDLLIPTGEEASVEGTRYDFRGDGRTVEASDPNREGADINLVLDTDRDPSAPAAILRGARSGLELRMVTDQPGLQLYTAFKMGDLPLLGHGGVAYGNYSGICLEPQHFPDSLNKPHWPSILATPDTGYRQDLSIDIAPAG</sequence>
<dbReference type="Gene3D" id="2.70.98.10">
    <property type="match status" value="1"/>
</dbReference>
<dbReference type="EMBL" id="WUWG01000005">
    <property type="protein sequence ID" value="MXU66172.1"/>
    <property type="molecule type" value="Genomic_DNA"/>
</dbReference>
<evidence type="ECO:0000256" key="2">
    <source>
        <dbReference type="ARBA" id="ARBA00006206"/>
    </source>
</evidence>
<evidence type="ECO:0000313" key="9">
    <source>
        <dbReference type="EMBL" id="MXU66172.1"/>
    </source>
</evidence>
<reference evidence="9 10" key="1">
    <citation type="submission" date="2019-12" db="EMBL/GenBank/DDBJ databases">
        <title>Strain KN286 was isolated from seawater, which was collected from Caroline Seamount in the tropical western Pacific.</title>
        <authorList>
            <person name="Wang Q."/>
        </authorList>
    </citation>
    <scope>NUCLEOTIDE SEQUENCE [LARGE SCALE GENOMIC DNA]</scope>
    <source>
        <strain evidence="9 10">KN286</strain>
    </source>
</reference>
<dbReference type="CDD" id="cd09019">
    <property type="entry name" value="galactose_mutarotase_like"/>
    <property type="match status" value="1"/>
</dbReference>
<dbReference type="EC" id="5.1.3.3" evidence="5"/>
<dbReference type="Pfam" id="PF01263">
    <property type="entry name" value="Aldose_epim"/>
    <property type="match status" value="1"/>
</dbReference>
<dbReference type="InterPro" id="IPR015443">
    <property type="entry name" value="Aldose_1-epimerase"/>
</dbReference>
<dbReference type="InterPro" id="IPR008183">
    <property type="entry name" value="Aldose_1/G6P_1-epimerase"/>
</dbReference>
<evidence type="ECO:0000256" key="1">
    <source>
        <dbReference type="ARBA" id="ARBA00005028"/>
    </source>
</evidence>
<feature type="binding site" evidence="7">
    <location>
        <position position="237"/>
    </location>
    <ligand>
        <name>beta-D-galactose</name>
        <dbReference type="ChEBI" id="CHEBI:27667"/>
    </ligand>
</feature>
<dbReference type="Proteomes" id="UP000436016">
    <property type="component" value="Unassembled WGS sequence"/>
</dbReference>
<feature type="binding site" evidence="8">
    <location>
        <begin position="173"/>
        <end position="175"/>
    </location>
    <ligand>
        <name>beta-D-galactose</name>
        <dbReference type="ChEBI" id="CHEBI:27667"/>
    </ligand>
</feature>
<evidence type="ECO:0000256" key="7">
    <source>
        <dbReference type="PIRSR" id="PIRSR005096-2"/>
    </source>
</evidence>
<evidence type="ECO:0000256" key="5">
    <source>
        <dbReference type="PIRNR" id="PIRNR005096"/>
    </source>
</evidence>
<dbReference type="PIRSF" id="PIRSF005096">
    <property type="entry name" value="GALM"/>
    <property type="match status" value="1"/>
</dbReference>
<proteinExistence type="inferred from homology"/>
<comment type="catalytic activity">
    <reaction evidence="5">
        <text>alpha-D-glucose = beta-D-glucose</text>
        <dbReference type="Rhea" id="RHEA:10264"/>
        <dbReference type="ChEBI" id="CHEBI:15903"/>
        <dbReference type="ChEBI" id="CHEBI:17925"/>
        <dbReference type="EC" id="5.1.3.3"/>
    </reaction>
</comment>
<evidence type="ECO:0000256" key="3">
    <source>
        <dbReference type="ARBA" id="ARBA00023235"/>
    </source>
</evidence>
<comment type="similarity">
    <text evidence="2 5">Belongs to the aldose epimerase family.</text>
</comment>
<gene>
    <name evidence="9" type="ORF">GSH16_12010</name>
</gene>
<dbReference type="GO" id="GO:0004034">
    <property type="term" value="F:aldose 1-epimerase activity"/>
    <property type="evidence" value="ECO:0007669"/>
    <property type="project" value="UniProtKB-EC"/>
</dbReference>
<dbReference type="InterPro" id="IPR047215">
    <property type="entry name" value="Galactose_mutarotase-like"/>
</dbReference>
<keyword evidence="3 5" id="KW-0413">Isomerase</keyword>
<evidence type="ECO:0000256" key="4">
    <source>
        <dbReference type="ARBA" id="ARBA00023277"/>
    </source>
</evidence>
<feature type="active site" description="Proton acceptor" evidence="6">
    <location>
        <position position="303"/>
    </location>
</feature>
<dbReference type="InterPro" id="IPR011013">
    <property type="entry name" value="Gal_mutarotase_sf_dom"/>
</dbReference>
<organism evidence="9 10">
    <name type="scientific">Oceanomicrobium pacificus</name>
    <dbReference type="NCBI Taxonomy" id="2692916"/>
    <lineage>
        <taxon>Bacteria</taxon>
        <taxon>Pseudomonadati</taxon>
        <taxon>Pseudomonadota</taxon>
        <taxon>Alphaproteobacteria</taxon>
        <taxon>Rhodobacterales</taxon>
        <taxon>Paracoccaceae</taxon>
        <taxon>Oceanomicrobium</taxon>
    </lineage>
</organism>
<name>A0A6B0TY03_9RHOB</name>
<dbReference type="GO" id="GO:0033499">
    <property type="term" value="P:galactose catabolic process via UDP-galactose, Leloir pathway"/>
    <property type="evidence" value="ECO:0007669"/>
    <property type="project" value="TreeGrafter"/>
</dbReference>
<comment type="caution">
    <text evidence="9">The sequence shown here is derived from an EMBL/GenBank/DDBJ whole genome shotgun (WGS) entry which is preliminary data.</text>
</comment>
<evidence type="ECO:0000256" key="8">
    <source>
        <dbReference type="PIRSR" id="PIRSR005096-3"/>
    </source>
</evidence>
<dbReference type="InterPro" id="IPR014718">
    <property type="entry name" value="GH-type_carb-bd"/>
</dbReference>
<dbReference type="GO" id="GO:0030246">
    <property type="term" value="F:carbohydrate binding"/>
    <property type="evidence" value="ECO:0007669"/>
    <property type="project" value="InterPro"/>
</dbReference>
<dbReference type="AlphaFoldDB" id="A0A6B0TY03"/>
<comment type="pathway">
    <text evidence="1 5">Carbohydrate metabolism; hexose metabolism.</text>
</comment>